<comment type="caution">
    <text evidence="1">The sequence shown here is derived from an EMBL/GenBank/DDBJ whole genome shotgun (WGS) entry which is preliminary data.</text>
</comment>
<evidence type="ECO:0000313" key="2">
    <source>
        <dbReference type="Proteomes" id="UP001165565"/>
    </source>
</evidence>
<name>A0AA41Z748_9SPHN</name>
<evidence type="ECO:0000313" key="1">
    <source>
        <dbReference type="EMBL" id="MCW6535230.1"/>
    </source>
</evidence>
<dbReference type="Pfam" id="PF06296">
    <property type="entry name" value="RelE"/>
    <property type="match status" value="1"/>
</dbReference>
<accession>A0AA41Z748</accession>
<dbReference type="Proteomes" id="UP001165565">
    <property type="component" value="Unassembled WGS sequence"/>
</dbReference>
<keyword evidence="2" id="KW-1185">Reference proteome</keyword>
<reference evidence="1" key="1">
    <citation type="submission" date="2022-06" db="EMBL/GenBank/DDBJ databases">
        <title>Sphingomonas sp. nov. isolated from rhizosphere soil of tomato.</title>
        <authorList>
            <person name="Dong H."/>
            <person name="Gao R."/>
        </authorList>
    </citation>
    <scope>NUCLEOTIDE SEQUENCE</scope>
    <source>
        <strain evidence="1">MMSM24</strain>
    </source>
</reference>
<gene>
    <name evidence="1" type="ORF">NEE01_10580</name>
</gene>
<dbReference type="RefSeq" id="WP_265268899.1">
    <property type="nucleotide sequence ID" value="NZ_JANFAV010000006.1"/>
</dbReference>
<dbReference type="AlphaFoldDB" id="A0AA41Z748"/>
<dbReference type="EMBL" id="JANFAV010000006">
    <property type="protein sequence ID" value="MCW6535230.1"/>
    <property type="molecule type" value="Genomic_DNA"/>
</dbReference>
<proteinExistence type="predicted"/>
<dbReference type="InterPro" id="IPR009387">
    <property type="entry name" value="HigB-2"/>
</dbReference>
<dbReference type="PIRSF" id="PIRSF039032">
    <property type="entry name" value="HigB-2"/>
    <property type="match status" value="1"/>
</dbReference>
<sequence>MHTVIETRAFIAAAKDAGLDDDERTAIVVMIAEDPGAGEIMPGCGGARKLRVARPGQGKSGGYRVVTYFGGDTIPVFLLTVFGKNEKANLTKAERNALAGLTKTLAAGLSAEQPYDRPKDPR</sequence>
<protein>
    <submittedName>
        <fullName evidence="1">Type II toxin-antitoxin system RelE/ParE family toxin</fullName>
    </submittedName>
</protein>
<organism evidence="1 2">
    <name type="scientific">Sphingomonas lycopersici</name>
    <dbReference type="NCBI Taxonomy" id="2951807"/>
    <lineage>
        <taxon>Bacteria</taxon>
        <taxon>Pseudomonadati</taxon>
        <taxon>Pseudomonadota</taxon>
        <taxon>Alphaproteobacteria</taxon>
        <taxon>Sphingomonadales</taxon>
        <taxon>Sphingomonadaceae</taxon>
        <taxon>Sphingomonas</taxon>
    </lineage>
</organism>